<sequence length="288" mass="31671">MKSKATYGVVFGALIAGTSGVIIKNIHTIDATSIAWFRTTVPTAIVFIWMIINGVKPFHGNYPKLLVGALINSIRIYLYLIAFIYTSIGNAVILFYTWPIMVAILGFLFLGEKVDKYQTFLLVLTFLGIVLAYSDKPFTFENNDFLGMLAALGASLTNAATVVLFKSEAKNYHSLEMVFYQNILGAFIFMPFFILGVGQAEIGDIGLGTLFGLIAGIVVFGLFFNSLKYLSAATASTLMYLEVVSAVLFGYLFFDEVLSLNMVLGGILIMASNLLLIRFNRKKSVQNV</sequence>
<keyword evidence="1" id="KW-0472">Membrane</keyword>
<evidence type="ECO:0000256" key="1">
    <source>
        <dbReference type="SAM" id="Phobius"/>
    </source>
</evidence>
<feature type="domain" description="EamA" evidence="2">
    <location>
        <begin position="9"/>
        <end position="133"/>
    </location>
</feature>
<feature type="transmembrane region" description="Helical" evidence="1">
    <location>
        <begin position="117"/>
        <end position="133"/>
    </location>
</feature>
<feature type="transmembrane region" description="Helical" evidence="1">
    <location>
        <begin position="177"/>
        <end position="199"/>
    </location>
</feature>
<feature type="transmembrane region" description="Helical" evidence="1">
    <location>
        <begin position="33"/>
        <end position="53"/>
    </location>
</feature>
<dbReference type="STRING" id="192904.SAMN04488514_102541"/>
<dbReference type="InterPro" id="IPR000620">
    <property type="entry name" value="EamA_dom"/>
</dbReference>
<proteinExistence type="predicted"/>
<dbReference type="SUPFAM" id="SSF103481">
    <property type="entry name" value="Multidrug resistance efflux transporter EmrE"/>
    <property type="match status" value="2"/>
</dbReference>
<dbReference type="OrthoDB" id="1419738at2"/>
<feature type="transmembrane region" description="Helical" evidence="1">
    <location>
        <begin position="145"/>
        <end position="165"/>
    </location>
</feature>
<gene>
    <name evidence="3" type="ORF">SAMN04488514_102541</name>
</gene>
<evidence type="ECO:0000313" key="3">
    <source>
        <dbReference type="EMBL" id="SDL74053.1"/>
    </source>
</evidence>
<evidence type="ECO:0000313" key="4">
    <source>
        <dbReference type="Proteomes" id="UP000199440"/>
    </source>
</evidence>
<name>A0A1G9MIY9_9FLAO</name>
<feature type="transmembrane region" description="Helical" evidence="1">
    <location>
        <begin position="260"/>
        <end position="279"/>
    </location>
</feature>
<feature type="domain" description="EamA" evidence="2">
    <location>
        <begin position="146"/>
        <end position="277"/>
    </location>
</feature>
<dbReference type="PANTHER" id="PTHR22911">
    <property type="entry name" value="ACYL-MALONYL CONDENSING ENZYME-RELATED"/>
    <property type="match status" value="1"/>
</dbReference>
<protein>
    <submittedName>
        <fullName evidence="3">EamA-like transporter family protein</fullName>
    </submittedName>
</protein>
<keyword evidence="1" id="KW-1133">Transmembrane helix</keyword>
<feature type="transmembrane region" description="Helical" evidence="1">
    <location>
        <begin position="205"/>
        <end position="225"/>
    </location>
</feature>
<feature type="transmembrane region" description="Helical" evidence="1">
    <location>
        <begin position="237"/>
        <end position="254"/>
    </location>
</feature>
<keyword evidence="4" id="KW-1185">Reference proteome</keyword>
<dbReference type="AlphaFoldDB" id="A0A1G9MIY9"/>
<reference evidence="3 4" key="1">
    <citation type="submission" date="2016-10" db="EMBL/GenBank/DDBJ databases">
        <authorList>
            <person name="de Groot N.N."/>
        </authorList>
    </citation>
    <scope>NUCLEOTIDE SEQUENCE [LARGE SCALE GENOMIC DNA]</scope>
    <source>
        <strain evidence="3 4">DSM 19886</strain>
    </source>
</reference>
<dbReference type="InterPro" id="IPR037185">
    <property type="entry name" value="EmrE-like"/>
</dbReference>
<dbReference type="Pfam" id="PF00892">
    <property type="entry name" value="EamA"/>
    <property type="match status" value="2"/>
</dbReference>
<accession>A0A1G9MIY9</accession>
<feature type="transmembrane region" description="Helical" evidence="1">
    <location>
        <begin position="65"/>
        <end position="85"/>
    </location>
</feature>
<dbReference type="EMBL" id="FNGV01000002">
    <property type="protein sequence ID" value="SDL74053.1"/>
    <property type="molecule type" value="Genomic_DNA"/>
</dbReference>
<evidence type="ECO:0000259" key="2">
    <source>
        <dbReference type="Pfam" id="PF00892"/>
    </source>
</evidence>
<dbReference type="PANTHER" id="PTHR22911:SF102">
    <property type="entry name" value="MEMBRANE PROTEIN"/>
    <property type="match status" value="1"/>
</dbReference>
<keyword evidence="1" id="KW-0812">Transmembrane</keyword>
<dbReference type="RefSeq" id="WP_089887034.1">
    <property type="nucleotide sequence ID" value="NZ_FNGV01000002.1"/>
</dbReference>
<dbReference type="GO" id="GO:0016020">
    <property type="term" value="C:membrane"/>
    <property type="evidence" value="ECO:0007669"/>
    <property type="project" value="InterPro"/>
</dbReference>
<dbReference type="Proteomes" id="UP000199440">
    <property type="component" value="Unassembled WGS sequence"/>
</dbReference>
<feature type="transmembrane region" description="Helical" evidence="1">
    <location>
        <begin position="91"/>
        <end position="110"/>
    </location>
</feature>
<feature type="transmembrane region" description="Helical" evidence="1">
    <location>
        <begin position="7"/>
        <end position="27"/>
    </location>
</feature>
<organism evidence="3 4">
    <name type="scientific">Kriegella aquimaris</name>
    <dbReference type="NCBI Taxonomy" id="192904"/>
    <lineage>
        <taxon>Bacteria</taxon>
        <taxon>Pseudomonadati</taxon>
        <taxon>Bacteroidota</taxon>
        <taxon>Flavobacteriia</taxon>
        <taxon>Flavobacteriales</taxon>
        <taxon>Flavobacteriaceae</taxon>
        <taxon>Kriegella</taxon>
    </lineage>
</organism>